<sequence>MTEHQTDGPKPLSFENDHGSTRSRWVAGGLAVAIVGWMGSGFVLPSKDAGNTAKTPATPRAVSVAVRRSVAETVAQVFAAEGQALPDRDTPIRAKTSGQIGEVLVEKGADLAEDQVIARFDIAARQSDLDRAQQELARAQREYDNAAALVERGVATVDRVAQARATLAAAQASMTTATEAVANTEIRAPFAGRLESLDINEGEYVTMGDDVGRIVDNTPLTIRIQIPQQSLRDIKVGQTADVAFITGATGKGVVRFVSTSADAETRTFMAEIEVSNTDGAIPAGISAQLRIPTGELTAHFVSPAILSLDTDGTLGIKIVNDKDIVEFHKVRIVRAQTDGIWVSGLPKEAQIISIGQGFVNDGQTVSPKPEDEAEPLATRREVTQ</sequence>
<gene>
    <name evidence="6" type="ORF">SAMN04488078_101715</name>
</gene>
<feature type="region of interest" description="Disordered" evidence="3">
    <location>
        <begin position="1"/>
        <end position="20"/>
    </location>
</feature>
<dbReference type="RefSeq" id="WP_089277868.1">
    <property type="nucleotide sequence ID" value="NZ_FZON01000017.1"/>
</dbReference>
<feature type="region of interest" description="Disordered" evidence="3">
    <location>
        <begin position="360"/>
        <end position="384"/>
    </location>
</feature>
<feature type="domain" description="CusB-like beta-barrel" evidence="5">
    <location>
        <begin position="223"/>
        <end position="291"/>
    </location>
</feature>
<dbReference type="InterPro" id="IPR058792">
    <property type="entry name" value="Beta-barrel_RND_2"/>
</dbReference>
<dbReference type="Pfam" id="PF25954">
    <property type="entry name" value="Beta-barrel_RND_2"/>
    <property type="match status" value="1"/>
</dbReference>
<dbReference type="AlphaFoldDB" id="A0A239EXE9"/>
<dbReference type="InterPro" id="IPR058625">
    <property type="entry name" value="MdtA-like_BSH"/>
</dbReference>
<evidence type="ECO:0000256" key="1">
    <source>
        <dbReference type="ARBA" id="ARBA00009477"/>
    </source>
</evidence>
<dbReference type="Gene3D" id="2.40.50.100">
    <property type="match status" value="1"/>
</dbReference>
<dbReference type="EMBL" id="FZON01000017">
    <property type="protein sequence ID" value="SNS48713.1"/>
    <property type="molecule type" value="Genomic_DNA"/>
</dbReference>
<accession>A0A239EXE9</accession>
<dbReference type="GO" id="GO:0015562">
    <property type="term" value="F:efflux transmembrane transporter activity"/>
    <property type="evidence" value="ECO:0007669"/>
    <property type="project" value="TreeGrafter"/>
</dbReference>
<evidence type="ECO:0000256" key="2">
    <source>
        <dbReference type="SAM" id="Coils"/>
    </source>
</evidence>
<feature type="domain" description="Multidrug resistance protein MdtA-like barrel-sandwich hybrid" evidence="4">
    <location>
        <begin position="91"/>
        <end position="215"/>
    </location>
</feature>
<name>A0A239EXE9_9RHOB</name>
<comment type="similarity">
    <text evidence="1">Belongs to the membrane fusion protein (MFP) (TC 8.A.1) family.</text>
</comment>
<dbReference type="GO" id="GO:1990281">
    <property type="term" value="C:efflux pump complex"/>
    <property type="evidence" value="ECO:0007669"/>
    <property type="project" value="TreeGrafter"/>
</dbReference>
<proteinExistence type="inferred from homology"/>
<dbReference type="PANTHER" id="PTHR30469:SF29">
    <property type="entry name" value="BLR2860 PROTEIN"/>
    <property type="match status" value="1"/>
</dbReference>
<evidence type="ECO:0000259" key="5">
    <source>
        <dbReference type="Pfam" id="PF25954"/>
    </source>
</evidence>
<dbReference type="InterPro" id="IPR006143">
    <property type="entry name" value="RND_pump_MFP"/>
</dbReference>
<dbReference type="PANTHER" id="PTHR30469">
    <property type="entry name" value="MULTIDRUG RESISTANCE PROTEIN MDTA"/>
    <property type="match status" value="1"/>
</dbReference>
<reference evidence="6 7" key="1">
    <citation type="submission" date="2017-06" db="EMBL/GenBank/DDBJ databases">
        <authorList>
            <person name="Kim H.J."/>
            <person name="Triplett B.A."/>
        </authorList>
    </citation>
    <scope>NUCLEOTIDE SEQUENCE [LARGE SCALE GENOMIC DNA]</scope>
    <source>
        <strain evidence="6 7">DSM 11445</strain>
    </source>
</reference>
<dbReference type="Pfam" id="PF25917">
    <property type="entry name" value="BSH_RND"/>
    <property type="match status" value="1"/>
</dbReference>
<keyword evidence="2" id="KW-0175">Coiled coil</keyword>
<dbReference type="NCBIfam" id="TIGR01730">
    <property type="entry name" value="RND_mfp"/>
    <property type="match status" value="1"/>
</dbReference>
<feature type="coiled-coil region" evidence="2">
    <location>
        <begin position="122"/>
        <end position="149"/>
    </location>
</feature>
<dbReference type="Gene3D" id="1.10.287.470">
    <property type="entry name" value="Helix hairpin bin"/>
    <property type="match status" value="1"/>
</dbReference>
<evidence type="ECO:0000313" key="6">
    <source>
        <dbReference type="EMBL" id="SNS48713.1"/>
    </source>
</evidence>
<dbReference type="Proteomes" id="UP000198440">
    <property type="component" value="Unassembled WGS sequence"/>
</dbReference>
<organism evidence="6 7">
    <name type="scientific">Antarctobacter heliothermus</name>
    <dbReference type="NCBI Taxonomy" id="74033"/>
    <lineage>
        <taxon>Bacteria</taxon>
        <taxon>Pseudomonadati</taxon>
        <taxon>Pseudomonadota</taxon>
        <taxon>Alphaproteobacteria</taxon>
        <taxon>Rhodobacterales</taxon>
        <taxon>Roseobacteraceae</taxon>
        <taxon>Antarctobacter</taxon>
    </lineage>
</organism>
<dbReference type="Gene3D" id="2.40.30.170">
    <property type="match status" value="1"/>
</dbReference>
<dbReference type="SUPFAM" id="SSF111369">
    <property type="entry name" value="HlyD-like secretion proteins"/>
    <property type="match status" value="1"/>
</dbReference>
<protein>
    <submittedName>
        <fullName evidence="6">Membrane fusion protein, multidrug efflux system</fullName>
    </submittedName>
</protein>
<evidence type="ECO:0000256" key="3">
    <source>
        <dbReference type="SAM" id="MobiDB-lite"/>
    </source>
</evidence>
<dbReference type="OrthoDB" id="9806939at2"/>
<evidence type="ECO:0000313" key="7">
    <source>
        <dbReference type="Proteomes" id="UP000198440"/>
    </source>
</evidence>
<evidence type="ECO:0000259" key="4">
    <source>
        <dbReference type="Pfam" id="PF25917"/>
    </source>
</evidence>